<dbReference type="EMBL" id="JAVHNR010000001">
    <property type="protein sequence ID" value="KAK6355714.1"/>
    <property type="molecule type" value="Genomic_DNA"/>
</dbReference>
<protein>
    <submittedName>
        <fullName evidence="1">Uncharacterized protein</fullName>
    </submittedName>
</protein>
<evidence type="ECO:0000313" key="2">
    <source>
        <dbReference type="Proteomes" id="UP001313282"/>
    </source>
</evidence>
<evidence type="ECO:0000313" key="1">
    <source>
        <dbReference type="EMBL" id="KAK6355714.1"/>
    </source>
</evidence>
<proteinExistence type="predicted"/>
<dbReference type="Proteomes" id="UP001313282">
    <property type="component" value="Unassembled WGS sequence"/>
</dbReference>
<keyword evidence="2" id="KW-1185">Reference proteome</keyword>
<dbReference type="AlphaFoldDB" id="A0AAN8NE21"/>
<accession>A0AAN8NE21</accession>
<sequence>MLPSRVYHNSLFDETCRYKNNGDCLYDQDPDETDGGLGHRNLHTSSHRIYNNYCCLHNNAPPGTSSRGCYYIHCLGNIAPITQTTYTLIGGVQFWKRDNVLVARGPKITTSDCTCVNVECMTAVATTEKVTITSVSTVFVTKATETVSTFTTITKWKTKTLKLTLTTLSTETISMMVVKIPVDEASTVYDETSTVTSTTFLTAFRASTQTTTVTADASVTTDLVSFTQIAYFPTWTMLASVHDDGPVVEGETQAFAVDACATWCANKPECLDWAIMSDNGWPFGTKNPPTRYCIWFDAAHRYDDDTGKVPGRYPWLTDSAVWQRIE</sequence>
<name>A0AAN8NE21_9PEZI</name>
<reference evidence="1 2" key="1">
    <citation type="submission" date="2019-10" db="EMBL/GenBank/DDBJ databases">
        <authorList>
            <person name="Palmer J.M."/>
        </authorList>
    </citation>
    <scope>NUCLEOTIDE SEQUENCE [LARGE SCALE GENOMIC DNA]</scope>
    <source>
        <strain evidence="1 2">TWF718</strain>
    </source>
</reference>
<gene>
    <name evidence="1" type="ORF">TWF718_000107</name>
</gene>
<organism evidence="1 2">
    <name type="scientific">Orbilia javanica</name>
    <dbReference type="NCBI Taxonomy" id="47235"/>
    <lineage>
        <taxon>Eukaryota</taxon>
        <taxon>Fungi</taxon>
        <taxon>Dikarya</taxon>
        <taxon>Ascomycota</taxon>
        <taxon>Pezizomycotina</taxon>
        <taxon>Orbiliomycetes</taxon>
        <taxon>Orbiliales</taxon>
        <taxon>Orbiliaceae</taxon>
        <taxon>Orbilia</taxon>
    </lineage>
</organism>
<comment type="caution">
    <text evidence="1">The sequence shown here is derived from an EMBL/GenBank/DDBJ whole genome shotgun (WGS) entry which is preliminary data.</text>
</comment>